<gene>
    <name evidence="2" type="ORF">SCHCODRAFT_104433</name>
</gene>
<dbReference type="VEuPathDB" id="FungiDB:SCHCODRAFT_02610006"/>
<protein>
    <submittedName>
        <fullName evidence="2">Expressed protein</fullName>
    </submittedName>
</protein>
<reference evidence="2 3" key="1">
    <citation type="journal article" date="2010" name="Nat. Biotechnol.">
        <title>Genome sequence of the model mushroom Schizophyllum commune.</title>
        <authorList>
            <person name="Ohm R.A."/>
            <person name="de Jong J.F."/>
            <person name="Lugones L.G."/>
            <person name="Aerts A."/>
            <person name="Kothe E."/>
            <person name="Stajich J.E."/>
            <person name="de Vries R.P."/>
            <person name="Record E."/>
            <person name="Levasseur A."/>
            <person name="Baker S.E."/>
            <person name="Bartholomew K.A."/>
            <person name="Coutinho P.M."/>
            <person name="Erdmann S."/>
            <person name="Fowler T.J."/>
            <person name="Gathman A.C."/>
            <person name="Lombard V."/>
            <person name="Henrissat B."/>
            <person name="Knabe N."/>
            <person name="Kuees U."/>
            <person name="Lilly W.W."/>
            <person name="Lindquist E."/>
            <person name="Lucas S."/>
            <person name="Magnuson J.K."/>
            <person name="Piumi F."/>
            <person name="Raudaskoski M."/>
            <person name="Salamov A."/>
            <person name="Schmutz J."/>
            <person name="Schwarze F.W.M.R."/>
            <person name="vanKuyk P.A."/>
            <person name="Horton J.S."/>
            <person name="Grigoriev I.V."/>
            <person name="Woesten H.A.B."/>
        </authorList>
    </citation>
    <scope>NUCLEOTIDE SEQUENCE [LARGE SCALE GENOMIC DNA]</scope>
    <source>
        <strain evidence="3">H4-8 / FGSC 9210</strain>
    </source>
</reference>
<feature type="non-terminal residue" evidence="2">
    <location>
        <position position="307"/>
    </location>
</feature>
<accession>D8PK83</accession>
<dbReference type="EMBL" id="GL377302">
    <property type="protein sequence ID" value="EFJ02636.1"/>
    <property type="molecule type" value="Genomic_DNA"/>
</dbReference>
<name>D8PK83_SCHCM</name>
<dbReference type="Proteomes" id="UP000007431">
    <property type="component" value="Unassembled WGS sequence"/>
</dbReference>
<dbReference type="GeneID" id="9585170"/>
<keyword evidence="3" id="KW-1185">Reference proteome</keyword>
<evidence type="ECO:0000313" key="3">
    <source>
        <dbReference type="Proteomes" id="UP000007431"/>
    </source>
</evidence>
<dbReference type="RefSeq" id="XP_003037538.1">
    <property type="nucleotide sequence ID" value="XM_003037492.1"/>
</dbReference>
<dbReference type="AlphaFoldDB" id="D8PK83"/>
<dbReference type="HOGENOM" id="CLU_906597_0_0_1"/>
<feature type="coiled-coil region" evidence="1">
    <location>
        <begin position="182"/>
        <end position="221"/>
    </location>
</feature>
<dbReference type="OrthoDB" id="3058840at2759"/>
<evidence type="ECO:0000256" key="1">
    <source>
        <dbReference type="SAM" id="Coils"/>
    </source>
</evidence>
<sequence length="307" mass="35935">MATTGGPRYDYALVHEPKGTSYRGKPHRNGFSRLGEYKDKHDERTAHESAMFILSRKNRALPASLDAMKAAAQKYRRLDKPIQQASLEEVSARLGAVMETIQKRKKQHARDMRSLYEWHATVYRDEMEDMRRCKDEYSPNATKETGRLYAHSRLPRVNPTVRSFNSVVAQHRWAYLKSMIPLQREVKDLEEARIRKEEARVADEQRRRNELERQRIMKEKAFPTSIDDYHAKSPAVQKLVREYLTETYPLRRTRMIQQHMWDKEAAEKMLAMMQNNPAFAAVIAAAKIQDEYAASSNVTRDPRLARR</sequence>
<keyword evidence="1" id="KW-0175">Coiled coil</keyword>
<organism evidence="3">
    <name type="scientific">Schizophyllum commune (strain H4-8 / FGSC 9210)</name>
    <name type="common">Split gill fungus</name>
    <dbReference type="NCBI Taxonomy" id="578458"/>
    <lineage>
        <taxon>Eukaryota</taxon>
        <taxon>Fungi</taxon>
        <taxon>Dikarya</taxon>
        <taxon>Basidiomycota</taxon>
        <taxon>Agaricomycotina</taxon>
        <taxon>Agaricomycetes</taxon>
        <taxon>Agaricomycetidae</taxon>
        <taxon>Agaricales</taxon>
        <taxon>Schizophyllaceae</taxon>
        <taxon>Schizophyllum</taxon>
    </lineage>
</organism>
<evidence type="ECO:0000313" key="2">
    <source>
        <dbReference type="EMBL" id="EFJ02636.1"/>
    </source>
</evidence>
<dbReference type="InParanoid" id="D8PK83"/>
<proteinExistence type="predicted"/>
<dbReference type="OMA" id="YGWAWRQ"/>
<dbReference type="KEGG" id="scm:SCHCO_02610006"/>